<dbReference type="Proteomes" id="UP000093053">
    <property type="component" value="Chromosome"/>
</dbReference>
<name>A0A1B2HQ55_9PSEU</name>
<proteinExistence type="predicted"/>
<feature type="compositionally biased region" description="Basic and acidic residues" evidence="1">
    <location>
        <begin position="800"/>
        <end position="830"/>
    </location>
</feature>
<dbReference type="InterPro" id="IPR006530">
    <property type="entry name" value="YD"/>
</dbReference>
<accession>A0A1B2HQ55</accession>
<dbReference type="Gene3D" id="2.180.10.10">
    <property type="entry name" value="RHS repeat-associated core"/>
    <property type="match status" value="1"/>
</dbReference>
<dbReference type="AlphaFoldDB" id="A0A1B2HQ55"/>
<sequence>MTSAIMAVTLSTPTQAALAQEIRPHDPQKLKSVPGKAVEVTPPATSSIAEQRGTPDVVWPSAGGGEVSLAAAQTAQAAHTAQTAQVGALPISVAGVDAASPAKVKLDVLGRDQNRLLFRLSSTDAAKTTGKVAVTIDYSKFRHAYGGDWASRLRIVGGDGASTGPVRNDVARGRLTGEVPASAQGGTFALAAAPEGPAGDYKATSLSPSGEWKVSAQTGAFSWQYPLRTPEAPGGLAPELSVGYNSGSVDGRVATTNNQTSSLGEGWNLSAGSVERRFKGCADDLGGNNGDTKTADLCWFNDNVSISLGGRSGELVEVAEDSWRLKDDDGSKIDKVGSAWRLTTTDGTQYFFGRHEVPGRGATNSVLSVPVAGNHKGEPCFKEGDFTGSFCAQPYRWNLDYVVDAHGNTMIYTYEKQTNKYARNAGKATDVYDRASELRFVEYGTREGVAGKAPVQVEFTSDDRCAPGSNCEQKTPQSWPDVPWDRDCTAATCGDLYAPTFWTTKRLAKVTTRVLAGTEHRDVEKWEFDHTFPAPGDGTSPAMWLNSIVHTGLSGGEAKTPAVTFVPDPEARANRVNSAPDGLPPGNKHRIHAINTETGGLIDVNYQAVSCKAGQFPVPDNNSALCYPVRWTPEKQGPFDDWYHKYVTASVGLVDRVGGAPTQFTHYAYDGGGAWAYRDDPFTKEEHRTWNDWRGFAKVSVLNGDPTNTGSPIQSETVHRYFRGMHGDKTKAGGTKSVQVDGINDDPQLRGFQREEIVLNGKGGTEMNAAVHKPWSKHTGTAGNLRSFMVDTESTTTRTTRKDSTPRRTEKTTTFDDHGMPAKVNDRGDVDNPNDDQCTTTTYKRDTAKWLLDLPGQVSTIGVACGGTPSFPRDAISDVINHYDAAGNLTEVESLESHNGTAKHRTTTRTTYDGYGRVREVFDALDRRTATTYAPDTGLPATVTETNPIGHTVVKTMDNAWNQPTTVVSASGARTDVKFDPLGRITDTWTPGRSKARGDGPSVRFAYGIRNDGATWVNTQTLKANGNYVSGYELYDGFLRSRQTQQPSPQGGRALTDVLYDTRGLAAVKNAGYYNSDSAPGTVLFAPEDAQIPTQTITVHDGAERAVEEVYEKLGQAQWKTTTAHHGDHTVVTPPAGGTPTTTFTDARGQVTEVRQHRSAGDPHDPPCLHQGR</sequence>
<evidence type="ECO:0000313" key="3">
    <source>
        <dbReference type="Proteomes" id="UP000093053"/>
    </source>
</evidence>
<dbReference type="EMBL" id="CP016793">
    <property type="protein sequence ID" value="ANZ39866.1"/>
    <property type="molecule type" value="Genomic_DNA"/>
</dbReference>
<evidence type="ECO:0000313" key="2">
    <source>
        <dbReference type="EMBL" id="ANZ39866.1"/>
    </source>
</evidence>
<dbReference type="KEGG" id="led:BBK82_31295"/>
<dbReference type="STRING" id="1586287.BBK82_31295"/>
<organism evidence="2 3">
    <name type="scientific">Lentzea guizhouensis</name>
    <dbReference type="NCBI Taxonomy" id="1586287"/>
    <lineage>
        <taxon>Bacteria</taxon>
        <taxon>Bacillati</taxon>
        <taxon>Actinomycetota</taxon>
        <taxon>Actinomycetes</taxon>
        <taxon>Pseudonocardiales</taxon>
        <taxon>Pseudonocardiaceae</taxon>
        <taxon>Lentzea</taxon>
    </lineage>
</organism>
<feature type="compositionally biased region" description="Low complexity" evidence="1">
    <location>
        <begin position="1130"/>
        <end position="1145"/>
    </location>
</feature>
<feature type="region of interest" description="Disordered" evidence="1">
    <location>
        <begin position="793"/>
        <end position="835"/>
    </location>
</feature>
<feature type="compositionally biased region" description="Basic and acidic residues" evidence="1">
    <location>
        <begin position="1154"/>
        <end position="1167"/>
    </location>
</feature>
<feature type="region of interest" description="Disordered" evidence="1">
    <location>
        <begin position="25"/>
        <end position="53"/>
    </location>
</feature>
<dbReference type="NCBIfam" id="TIGR01643">
    <property type="entry name" value="YD_repeat_2x"/>
    <property type="match status" value="1"/>
</dbReference>
<feature type="region of interest" description="Disordered" evidence="1">
    <location>
        <begin position="1122"/>
        <end position="1173"/>
    </location>
</feature>
<protein>
    <submittedName>
        <fullName evidence="2">Uncharacterized protein</fullName>
    </submittedName>
</protein>
<reference evidence="2 3" key="1">
    <citation type="submission" date="2016-07" db="EMBL/GenBank/DDBJ databases">
        <title>Complete genome sequence of the Lentzea guizhouensis DHS C013.</title>
        <authorList>
            <person name="Cao C."/>
        </authorList>
    </citation>
    <scope>NUCLEOTIDE SEQUENCE [LARGE SCALE GENOMIC DNA]</scope>
    <source>
        <strain evidence="2 3">DHS C013</strain>
    </source>
</reference>
<evidence type="ECO:0000256" key="1">
    <source>
        <dbReference type="SAM" id="MobiDB-lite"/>
    </source>
</evidence>
<keyword evidence="3" id="KW-1185">Reference proteome</keyword>
<gene>
    <name evidence="2" type="ORF">BBK82_31295</name>
</gene>